<dbReference type="GO" id="GO:0032299">
    <property type="term" value="C:ribonuclease H2 complex"/>
    <property type="evidence" value="ECO:0007669"/>
    <property type="project" value="InterPro"/>
</dbReference>
<accession>A0A834ZJK2</accession>
<dbReference type="PANTHER" id="PTHR47204">
    <property type="entry name" value="OS02G0168900 PROTEIN"/>
    <property type="match status" value="1"/>
</dbReference>
<dbReference type="InterPro" id="IPR013924">
    <property type="entry name" value="RNase_H2_suC"/>
</dbReference>
<proteinExistence type="predicted"/>
<name>A0A834ZJK2_TETSI</name>
<dbReference type="Pfam" id="PF08615">
    <property type="entry name" value="RNase_H2_suC"/>
    <property type="match status" value="2"/>
</dbReference>
<protein>
    <submittedName>
        <fullName evidence="1">Uncharacterized protein</fullName>
    </submittedName>
</protein>
<evidence type="ECO:0000313" key="2">
    <source>
        <dbReference type="Proteomes" id="UP000655225"/>
    </source>
</evidence>
<dbReference type="OrthoDB" id="6222486at2759"/>
<comment type="caution">
    <text evidence="1">The sequence shown here is derived from an EMBL/GenBank/DDBJ whole genome shotgun (WGS) entry which is preliminary data.</text>
</comment>
<evidence type="ECO:0000313" key="1">
    <source>
        <dbReference type="EMBL" id="KAF8408629.1"/>
    </source>
</evidence>
<gene>
    <name evidence="1" type="ORF">HHK36_004692</name>
</gene>
<sequence>MEGGESGIVASIDLGLRESAVDLTGLIHQLPCCIKHDGPSPVSHYFKPQKTGIEVEGLSVEEACFRGRKLQGATISIPEGYCVESLAKIHQSSTVDEYKTRFHSGLKDDIRLSVKMDSILEEEDGEADEELTIAPEPDDVLEISLRAIADASSLQTMHIKAHGFRLISKSPTHGFRLISKPLGMWLSPYPQSSGTWLSFYLQASRHMAFALSPSFGHVAFTLSPSFRVLWLKLPYLQAFGNLGIDHLISIVLQALQSPYTTVSLESYESELLMVDIHCPCSTSNLKMVSDYESGSFSSYPWGSIHIKNPKHSYVPTVVNDYAGSLANIGFVLGENSRLGKRKASDYEGNSSCWEMNAKFQSITYWNHDSLPSHDDAFLRCFHWFSVANALHRPVTAEDLISSNAIPGQR</sequence>
<dbReference type="EMBL" id="JABCRI010000003">
    <property type="protein sequence ID" value="KAF8408629.1"/>
    <property type="molecule type" value="Genomic_DNA"/>
</dbReference>
<dbReference type="CDD" id="cd09271">
    <property type="entry name" value="RNase_H2-C"/>
    <property type="match status" value="1"/>
</dbReference>
<organism evidence="1 2">
    <name type="scientific">Tetracentron sinense</name>
    <name type="common">Spur-leaf</name>
    <dbReference type="NCBI Taxonomy" id="13715"/>
    <lineage>
        <taxon>Eukaryota</taxon>
        <taxon>Viridiplantae</taxon>
        <taxon>Streptophyta</taxon>
        <taxon>Embryophyta</taxon>
        <taxon>Tracheophyta</taxon>
        <taxon>Spermatophyta</taxon>
        <taxon>Magnoliopsida</taxon>
        <taxon>Trochodendrales</taxon>
        <taxon>Trochodendraceae</taxon>
        <taxon>Tetracentron</taxon>
    </lineage>
</organism>
<reference evidence="1 2" key="1">
    <citation type="submission" date="2020-04" db="EMBL/GenBank/DDBJ databases">
        <title>Plant Genome Project.</title>
        <authorList>
            <person name="Zhang R.-G."/>
        </authorList>
    </citation>
    <scope>NUCLEOTIDE SEQUENCE [LARGE SCALE GENOMIC DNA]</scope>
    <source>
        <strain evidence="1">YNK0</strain>
        <tissue evidence="1">Leaf</tissue>
    </source>
</reference>
<dbReference type="GO" id="GO:0006401">
    <property type="term" value="P:RNA catabolic process"/>
    <property type="evidence" value="ECO:0007669"/>
    <property type="project" value="InterPro"/>
</dbReference>
<dbReference type="PANTHER" id="PTHR47204:SF1">
    <property type="entry name" value="RIBONUCLEASE H2 SUBUNIT C"/>
    <property type="match status" value="1"/>
</dbReference>
<dbReference type="Gene3D" id="2.40.128.680">
    <property type="match status" value="2"/>
</dbReference>
<dbReference type="AlphaFoldDB" id="A0A834ZJK2"/>
<dbReference type="Proteomes" id="UP000655225">
    <property type="component" value="Unassembled WGS sequence"/>
</dbReference>
<keyword evidence="2" id="KW-1185">Reference proteome</keyword>